<dbReference type="InterPro" id="IPR019402">
    <property type="entry name" value="CWH43_N"/>
</dbReference>
<dbReference type="AlphaFoldDB" id="A0A8J8P3U5"/>
<feature type="transmembrane region" description="Helical" evidence="1">
    <location>
        <begin position="159"/>
        <end position="181"/>
    </location>
</feature>
<feature type="transmembrane region" description="Helical" evidence="1">
    <location>
        <begin position="202"/>
        <end position="228"/>
    </location>
</feature>
<keyword evidence="1" id="KW-0812">Transmembrane</keyword>
<evidence type="ECO:0000259" key="2">
    <source>
        <dbReference type="Pfam" id="PF10277"/>
    </source>
</evidence>
<feature type="transmembrane region" description="Helical" evidence="1">
    <location>
        <begin position="133"/>
        <end position="153"/>
    </location>
</feature>
<organism evidence="3 4">
    <name type="scientific">Halteria grandinella</name>
    <dbReference type="NCBI Taxonomy" id="5974"/>
    <lineage>
        <taxon>Eukaryota</taxon>
        <taxon>Sar</taxon>
        <taxon>Alveolata</taxon>
        <taxon>Ciliophora</taxon>
        <taxon>Intramacronucleata</taxon>
        <taxon>Spirotrichea</taxon>
        <taxon>Stichotrichia</taxon>
        <taxon>Sporadotrichida</taxon>
        <taxon>Halteriidae</taxon>
        <taxon>Halteria</taxon>
    </lineage>
</organism>
<protein>
    <recommendedName>
        <fullName evidence="2">CWH43-like N-terminal domain-containing protein</fullName>
    </recommendedName>
</protein>
<keyword evidence="1" id="KW-1133">Transmembrane helix</keyword>
<reference evidence="3" key="1">
    <citation type="submission" date="2019-06" db="EMBL/GenBank/DDBJ databases">
        <authorList>
            <person name="Zheng W."/>
        </authorList>
    </citation>
    <scope>NUCLEOTIDE SEQUENCE</scope>
    <source>
        <strain evidence="3">QDHG01</strain>
    </source>
</reference>
<dbReference type="Pfam" id="PF10277">
    <property type="entry name" value="Frag1"/>
    <property type="match status" value="1"/>
</dbReference>
<gene>
    <name evidence="3" type="ORF">FGO68_gene16367</name>
</gene>
<dbReference type="OrthoDB" id="320207at2759"/>
<feature type="domain" description="CWH43-like N-terminal" evidence="2">
    <location>
        <begin position="51"/>
        <end position="217"/>
    </location>
</feature>
<sequence>MSQILPIPYGQMVQQQPCTCYKHQQATPKKSVFERWFVDEDGSISVSLRNLTIVSALSVSVSLLTMLYFSCNDGTGEYVCTYEKFPMISDVIHQEMYDRTFLLITTIFMYGVQQVNIRAYFKKLYGLVSDQRNDTMMVFGIIALVALPMVGIFDNKNWIHPHVICAAAFFLSFTIYGWMLASSLESNKDKFPQSEQAQIDTIGKASTFMVCLTAAFGILEWATVLYYVNYFSITSFVNPFYDSIHEFKANKAIIV</sequence>
<evidence type="ECO:0000313" key="4">
    <source>
        <dbReference type="Proteomes" id="UP000785679"/>
    </source>
</evidence>
<comment type="caution">
    <text evidence="3">The sequence shown here is derived from an EMBL/GenBank/DDBJ whole genome shotgun (WGS) entry which is preliminary data.</text>
</comment>
<dbReference type="Proteomes" id="UP000785679">
    <property type="component" value="Unassembled WGS sequence"/>
</dbReference>
<dbReference type="EMBL" id="RRYP01000844">
    <property type="protein sequence ID" value="TNV86768.1"/>
    <property type="molecule type" value="Genomic_DNA"/>
</dbReference>
<evidence type="ECO:0000256" key="1">
    <source>
        <dbReference type="SAM" id="Phobius"/>
    </source>
</evidence>
<accession>A0A8J8P3U5</accession>
<proteinExistence type="predicted"/>
<evidence type="ECO:0000313" key="3">
    <source>
        <dbReference type="EMBL" id="TNV86768.1"/>
    </source>
</evidence>
<keyword evidence="1" id="KW-0472">Membrane</keyword>
<keyword evidence="4" id="KW-1185">Reference proteome</keyword>
<name>A0A8J8P3U5_HALGN</name>
<feature type="transmembrane region" description="Helical" evidence="1">
    <location>
        <begin position="101"/>
        <end position="121"/>
    </location>
</feature>